<dbReference type="GO" id="GO:0050660">
    <property type="term" value="F:flavin adenine dinucleotide binding"/>
    <property type="evidence" value="ECO:0007669"/>
    <property type="project" value="InterPro"/>
</dbReference>
<evidence type="ECO:0000256" key="1">
    <source>
        <dbReference type="ARBA" id="ARBA00010790"/>
    </source>
</evidence>
<dbReference type="InterPro" id="IPR000172">
    <property type="entry name" value="GMC_OxRdtase_N"/>
</dbReference>
<dbReference type="Pfam" id="PF05199">
    <property type="entry name" value="GMC_oxred_C"/>
    <property type="match status" value="1"/>
</dbReference>
<comment type="similarity">
    <text evidence="1">Belongs to the GMC oxidoreductase family.</text>
</comment>
<dbReference type="Proteomes" id="UP000256328">
    <property type="component" value="Unassembled WGS sequence"/>
</dbReference>
<sequence length="653" mass="70191">MRFSAALVAVVIARASAVVLDSYDYVVVGSGPGGGPLAARLAINGASVLLIEAGDDQGTSLEQSVPAFHARSSEYAPMKWDYFVKHYANDTRQQEDSKYVWTQPDGTDYVGTTPPAGSTGKGVLYPRAGTLGGCGSHNALLTYYPDASDFAHIESITNDSTWAASNMRQYFERLEKCTYLPNYVVGHGFDGWLTTSVTDLTLVLQDVKVLSMVVAAATAMGHGLTSLLTTVTGVAGILLSDYNSALPGRDQASGLYQVPMAVKDGARNGPREFVLNTANAVNADGSKMYKLDIRMQCLVTKVRFDTTGATPRAIGVDFLDGKSLYRADPRASSTDGGVFGSVNATKEVILSAGVFNTPQLLKLSGIGAKEELESFNIPVVVDLPGVGTNMQDRYEIGVTNKFATNFSLTQDCTFKDDPAQDPCLKQYQTNPIQRGVYTTSGLAMSVIHQSTSAAADQPDTDLFNFGVPANFIGYFPGYSSFGTADAKHFSWLTLKAHNRNHAGTVTLKSTDPRDTPEIIFNYFDSGTTTDGADELDLQAVYEGVLFSRKVFASALPTAGSFEEVWPGPNVKSEADIKDYIKRESWGHHASCTCPIGADDDPMAVLDSRFRVRGTQGLRVVDASVFPKIPGFFIAAPVYMISEKASDVIIEDNA</sequence>
<dbReference type="PIRSF" id="PIRSF000137">
    <property type="entry name" value="Alcohol_oxidase"/>
    <property type="match status" value="1"/>
</dbReference>
<dbReference type="Gene3D" id="3.50.50.60">
    <property type="entry name" value="FAD/NAD(P)-binding domain"/>
    <property type="match status" value="1"/>
</dbReference>
<feature type="signal peptide" evidence="3">
    <location>
        <begin position="1"/>
        <end position="17"/>
    </location>
</feature>
<dbReference type="AlphaFoldDB" id="A0A3D8RHZ6"/>
<dbReference type="PANTHER" id="PTHR11552">
    <property type="entry name" value="GLUCOSE-METHANOL-CHOLINE GMC OXIDOREDUCTASE"/>
    <property type="match status" value="1"/>
</dbReference>
<evidence type="ECO:0000256" key="3">
    <source>
        <dbReference type="SAM" id="SignalP"/>
    </source>
</evidence>
<feature type="binding site" evidence="2">
    <location>
        <position position="299"/>
    </location>
    <ligand>
        <name>FAD</name>
        <dbReference type="ChEBI" id="CHEBI:57692"/>
    </ligand>
</feature>
<dbReference type="Pfam" id="PF00732">
    <property type="entry name" value="GMC_oxred_N"/>
    <property type="match status" value="1"/>
</dbReference>
<keyword evidence="2" id="KW-0285">Flavoprotein</keyword>
<keyword evidence="2" id="KW-0274">FAD</keyword>
<dbReference type="PANTHER" id="PTHR11552:SF213">
    <property type="entry name" value="DEHYDROGENASE, PUTATIVE-RELATED"/>
    <property type="match status" value="1"/>
</dbReference>
<dbReference type="OrthoDB" id="269227at2759"/>
<evidence type="ECO:0000259" key="5">
    <source>
        <dbReference type="Pfam" id="PF05199"/>
    </source>
</evidence>
<dbReference type="InterPro" id="IPR012132">
    <property type="entry name" value="GMC_OxRdtase"/>
</dbReference>
<evidence type="ECO:0000259" key="4">
    <source>
        <dbReference type="Pfam" id="PF00732"/>
    </source>
</evidence>
<accession>A0A3D8RHZ6</accession>
<evidence type="ECO:0000256" key="2">
    <source>
        <dbReference type="PIRSR" id="PIRSR000137-2"/>
    </source>
</evidence>
<evidence type="ECO:0000313" key="6">
    <source>
        <dbReference type="EMBL" id="RDW73663.1"/>
    </source>
</evidence>
<feature type="domain" description="Glucose-methanol-choline oxidoreductase N-terminal" evidence="4">
    <location>
        <begin position="120"/>
        <end position="394"/>
    </location>
</feature>
<keyword evidence="7" id="KW-1185">Reference proteome</keyword>
<name>A0A3D8RHZ6_9HELO</name>
<keyword evidence="3" id="KW-0732">Signal</keyword>
<evidence type="ECO:0000313" key="7">
    <source>
        <dbReference type="Proteomes" id="UP000256328"/>
    </source>
</evidence>
<dbReference type="GO" id="GO:0016614">
    <property type="term" value="F:oxidoreductase activity, acting on CH-OH group of donors"/>
    <property type="evidence" value="ECO:0007669"/>
    <property type="project" value="InterPro"/>
</dbReference>
<dbReference type="SUPFAM" id="SSF54373">
    <property type="entry name" value="FAD-linked reductases, C-terminal domain"/>
    <property type="match status" value="1"/>
</dbReference>
<dbReference type="EMBL" id="PDLN01000010">
    <property type="protein sequence ID" value="RDW73663.1"/>
    <property type="molecule type" value="Genomic_DNA"/>
</dbReference>
<comment type="caution">
    <text evidence="6">The sequence shown here is derived from an EMBL/GenBank/DDBJ whole genome shotgun (WGS) entry which is preliminary data.</text>
</comment>
<organism evidence="6 7">
    <name type="scientific">Coleophoma crateriformis</name>
    <dbReference type="NCBI Taxonomy" id="565419"/>
    <lineage>
        <taxon>Eukaryota</taxon>
        <taxon>Fungi</taxon>
        <taxon>Dikarya</taxon>
        <taxon>Ascomycota</taxon>
        <taxon>Pezizomycotina</taxon>
        <taxon>Leotiomycetes</taxon>
        <taxon>Helotiales</taxon>
        <taxon>Dermateaceae</taxon>
        <taxon>Coleophoma</taxon>
    </lineage>
</organism>
<feature type="chain" id="PRO_5017818044" evidence="3">
    <location>
        <begin position="18"/>
        <end position="653"/>
    </location>
</feature>
<dbReference type="SUPFAM" id="SSF51905">
    <property type="entry name" value="FAD/NAD(P)-binding domain"/>
    <property type="match status" value="1"/>
</dbReference>
<proteinExistence type="inferred from homology"/>
<comment type="cofactor">
    <cofactor evidence="2">
        <name>FAD</name>
        <dbReference type="ChEBI" id="CHEBI:57692"/>
    </cofactor>
</comment>
<dbReference type="InterPro" id="IPR036188">
    <property type="entry name" value="FAD/NAD-bd_sf"/>
</dbReference>
<dbReference type="Gene3D" id="3.30.560.10">
    <property type="entry name" value="Glucose Oxidase, domain 3"/>
    <property type="match status" value="1"/>
</dbReference>
<feature type="domain" description="Glucose-methanol-choline oxidoreductase C-terminal" evidence="5">
    <location>
        <begin position="502"/>
        <end position="640"/>
    </location>
</feature>
<gene>
    <name evidence="6" type="ORF">BP5796_07105</name>
</gene>
<protein>
    <submittedName>
        <fullName evidence="6">GMC oxidoreductase</fullName>
    </submittedName>
</protein>
<reference evidence="6 7" key="1">
    <citation type="journal article" date="2018" name="IMA Fungus">
        <title>IMA Genome-F 9: Draft genome sequence of Annulohypoxylon stygium, Aspergillus mulundensis, Berkeleyomyces basicola (syn. Thielaviopsis basicola), Ceratocystis smalleyi, two Cercospora beticola strains, Coleophoma cylindrospora, Fusarium fracticaudum, Phialophora cf. hyalina, and Morchella septimelata.</title>
        <authorList>
            <person name="Wingfield B.D."/>
            <person name="Bills G.F."/>
            <person name="Dong Y."/>
            <person name="Huang W."/>
            <person name="Nel W.J."/>
            <person name="Swalarsk-Parry B.S."/>
            <person name="Vaghefi N."/>
            <person name="Wilken P.M."/>
            <person name="An Z."/>
            <person name="de Beer Z.W."/>
            <person name="De Vos L."/>
            <person name="Chen L."/>
            <person name="Duong T.A."/>
            <person name="Gao Y."/>
            <person name="Hammerbacher A."/>
            <person name="Kikkert J.R."/>
            <person name="Li Y."/>
            <person name="Li H."/>
            <person name="Li K."/>
            <person name="Li Q."/>
            <person name="Liu X."/>
            <person name="Ma X."/>
            <person name="Naidoo K."/>
            <person name="Pethybridge S.J."/>
            <person name="Sun J."/>
            <person name="Steenkamp E.T."/>
            <person name="van der Nest M.A."/>
            <person name="van Wyk S."/>
            <person name="Wingfield M.J."/>
            <person name="Xiong C."/>
            <person name="Yue Q."/>
            <person name="Zhang X."/>
        </authorList>
    </citation>
    <scope>NUCLEOTIDE SEQUENCE [LARGE SCALE GENOMIC DNA]</scope>
    <source>
        <strain evidence="6 7">BP5796</strain>
    </source>
</reference>
<dbReference type="InterPro" id="IPR007867">
    <property type="entry name" value="GMC_OxRtase_C"/>
</dbReference>